<dbReference type="GeneID" id="37030760"/>
<dbReference type="Gene3D" id="3.40.30.10">
    <property type="entry name" value="Glutaredoxin"/>
    <property type="match status" value="1"/>
</dbReference>
<feature type="compositionally biased region" description="Polar residues" evidence="1">
    <location>
        <begin position="230"/>
        <end position="245"/>
    </location>
</feature>
<dbReference type="Proteomes" id="UP000245884">
    <property type="component" value="Unassembled WGS sequence"/>
</dbReference>
<dbReference type="RefSeq" id="XP_025364642.1">
    <property type="nucleotide sequence ID" value="XM_025508937.1"/>
</dbReference>
<dbReference type="SUPFAM" id="SSF52833">
    <property type="entry name" value="Thioredoxin-like"/>
    <property type="match status" value="1"/>
</dbReference>
<gene>
    <name evidence="2" type="ORF">BDZ90DRAFT_276532</name>
</gene>
<feature type="region of interest" description="Disordered" evidence="1">
    <location>
        <begin position="1"/>
        <end position="107"/>
    </location>
</feature>
<name>A0A316UXJ4_9BASI</name>
<protein>
    <submittedName>
        <fullName evidence="2">Uncharacterized protein</fullName>
    </submittedName>
</protein>
<reference evidence="2 3" key="1">
    <citation type="journal article" date="2018" name="Mol. Biol. Evol.">
        <title>Broad Genomic Sampling Reveals a Smut Pathogenic Ancestry of the Fungal Clade Ustilaginomycotina.</title>
        <authorList>
            <person name="Kijpornyongpan T."/>
            <person name="Mondo S.J."/>
            <person name="Barry K."/>
            <person name="Sandor L."/>
            <person name="Lee J."/>
            <person name="Lipzen A."/>
            <person name="Pangilinan J."/>
            <person name="LaButti K."/>
            <person name="Hainaut M."/>
            <person name="Henrissat B."/>
            <person name="Grigoriev I.V."/>
            <person name="Spatafora J.W."/>
            <person name="Aime M.C."/>
        </authorList>
    </citation>
    <scope>NUCLEOTIDE SEQUENCE [LARGE SCALE GENOMIC DNA]</scope>
    <source>
        <strain evidence="2 3">MCA 5214</strain>
    </source>
</reference>
<dbReference type="STRING" id="1569628.A0A316UXJ4"/>
<dbReference type="AlphaFoldDB" id="A0A316UXJ4"/>
<feature type="region of interest" description="Disordered" evidence="1">
    <location>
        <begin position="199"/>
        <end position="259"/>
    </location>
</feature>
<feature type="compositionally biased region" description="Low complexity" evidence="1">
    <location>
        <begin position="66"/>
        <end position="101"/>
    </location>
</feature>
<feature type="compositionally biased region" description="Gly residues" evidence="1">
    <location>
        <begin position="209"/>
        <end position="218"/>
    </location>
</feature>
<dbReference type="OrthoDB" id="409136at2759"/>
<dbReference type="InterPro" id="IPR036249">
    <property type="entry name" value="Thioredoxin-like_sf"/>
</dbReference>
<feature type="compositionally biased region" description="Low complexity" evidence="1">
    <location>
        <begin position="10"/>
        <end position="35"/>
    </location>
</feature>
<accession>A0A316UXJ4</accession>
<evidence type="ECO:0000256" key="1">
    <source>
        <dbReference type="SAM" id="MobiDB-lite"/>
    </source>
</evidence>
<proteinExistence type="predicted"/>
<evidence type="ECO:0000313" key="2">
    <source>
        <dbReference type="EMBL" id="PWN30030.1"/>
    </source>
</evidence>
<dbReference type="EMBL" id="KZ819662">
    <property type="protein sequence ID" value="PWN30030.1"/>
    <property type="molecule type" value="Genomic_DNA"/>
</dbReference>
<organism evidence="2 3">
    <name type="scientific">Jaminaea rosea</name>
    <dbReference type="NCBI Taxonomy" id="1569628"/>
    <lineage>
        <taxon>Eukaryota</taxon>
        <taxon>Fungi</taxon>
        <taxon>Dikarya</taxon>
        <taxon>Basidiomycota</taxon>
        <taxon>Ustilaginomycotina</taxon>
        <taxon>Exobasidiomycetes</taxon>
        <taxon>Microstromatales</taxon>
        <taxon>Microstromatales incertae sedis</taxon>
        <taxon>Jaminaea</taxon>
    </lineage>
</organism>
<sequence>MASSTALYGSPDPSSSTSPLTQPSKRSVSFRSSPSTQTISDFSSHDSTMRRNASSSGSTNGGSSGLGQSANSSTSTTPSGSTLSTPLKPALKPSPSKLPPAEQYQHTDPLLRRLRLVDSHGKPVNLKRYFQDCKVVALYFSSQWAGMPLKEYQRTITDFQSRHPHEFKVIYVSVDVDEEWYKAGVEGKPWVSMVWNDGSSLPSERSGGSNSGAAGGFGSNLNAAAAGKQGQHSNQSSSDDASTGSPPTPVNGDELVDPPKLYNDEDFLLAGEIDIDASLSLTDTAGTSYLRPYSRVHLASKLDLIAAPTLAIYHLPSKRLIERNARMRRMQEGERHETWERWSRGEGAGGLGLKDAVANNKLMLIVSLLSLVYFLLVKVGGDQFNFLPGLFEKIGEKTINPALTQQLRGDGGQ</sequence>
<evidence type="ECO:0000313" key="3">
    <source>
        <dbReference type="Proteomes" id="UP000245884"/>
    </source>
</evidence>
<keyword evidence="3" id="KW-1185">Reference proteome</keyword>